<gene>
    <name evidence="3" type="ORF">FF36_03942</name>
</gene>
<evidence type="ECO:0000313" key="3">
    <source>
        <dbReference type="EMBL" id="KJE21738.1"/>
    </source>
</evidence>
<dbReference type="PANTHER" id="PTHR43244">
    <property type="match status" value="1"/>
</dbReference>
<dbReference type="GO" id="GO:0016705">
    <property type="term" value="F:oxidoreductase activity, acting on paired donors, with incorporation or reduction of molecular oxygen"/>
    <property type="evidence" value="ECO:0007669"/>
    <property type="project" value="InterPro"/>
</dbReference>
<accession>A0A0D8BBU6</accession>
<dbReference type="PANTHER" id="PTHR43244:SF1">
    <property type="entry name" value="5,10-METHYLENETETRAHYDROMETHANOPTERIN REDUCTASE"/>
    <property type="match status" value="1"/>
</dbReference>
<organism evidence="3 4">
    <name type="scientific">Frankia torreyi</name>
    <dbReference type="NCBI Taxonomy" id="1856"/>
    <lineage>
        <taxon>Bacteria</taxon>
        <taxon>Bacillati</taxon>
        <taxon>Actinomycetota</taxon>
        <taxon>Actinomycetes</taxon>
        <taxon>Frankiales</taxon>
        <taxon>Frankiaceae</taxon>
        <taxon>Frankia</taxon>
    </lineage>
</organism>
<dbReference type="Gene3D" id="3.20.20.30">
    <property type="entry name" value="Luciferase-like domain"/>
    <property type="match status" value="1"/>
</dbReference>
<dbReference type="NCBIfam" id="TIGR03620">
    <property type="entry name" value="F420_MSMEG_4141"/>
    <property type="match status" value="1"/>
</dbReference>
<evidence type="ECO:0000256" key="1">
    <source>
        <dbReference type="ARBA" id="ARBA00023002"/>
    </source>
</evidence>
<dbReference type="EMBL" id="JYFN01000032">
    <property type="protein sequence ID" value="KJE21738.1"/>
    <property type="molecule type" value="Genomic_DNA"/>
</dbReference>
<reference evidence="3 4" key="2">
    <citation type="journal article" date="2016" name="Genome Announc.">
        <title>Permanent Draft Genome Sequences for Two Variants of Frankia sp. Strain CpI1, the First Frankia Strain Isolated from Root Nodules of Comptonia peregrina.</title>
        <authorList>
            <person name="Oshone R."/>
            <person name="Hurst S.G.IV."/>
            <person name="Abebe-Akele F."/>
            <person name="Simpson S."/>
            <person name="Morris K."/>
            <person name="Thomas W.K."/>
            <person name="Tisa L.S."/>
        </authorList>
    </citation>
    <scope>NUCLEOTIDE SEQUENCE [LARGE SCALE GENOMIC DNA]</scope>
    <source>
        <strain evidence="4">CpI1-S</strain>
    </source>
</reference>
<feature type="domain" description="Luciferase-like" evidence="2">
    <location>
        <begin position="26"/>
        <end position="225"/>
    </location>
</feature>
<dbReference type="AlphaFoldDB" id="A0A0D8BBU6"/>
<dbReference type="InterPro" id="IPR011251">
    <property type="entry name" value="Luciferase-like_dom"/>
</dbReference>
<dbReference type="Proteomes" id="UP000032545">
    <property type="component" value="Unassembled WGS sequence"/>
</dbReference>
<dbReference type="Pfam" id="PF00296">
    <property type="entry name" value="Bac_luciferase"/>
    <property type="match status" value="1"/>
</dbReference>
<protein>
    <submittedName>
        <fullName evidence="3">Oxidoreductase</fullName>
    </submittedName>
</protein>
<evidence type="ECO:0000313" key="4">
    <source>
        <dbReference type="Proteomes" id="UP000032545"/>
    </source>
</evidence>
<keyword evidence="4" id="KW-1185">Reference proteome</keyword>
<dbReference type="OrthoDB" id="4760590at2"/>
<dbReference type="RefSeq" id="WP_044886509.1">
    <property type="nucleotide sequence ID" value="NZ_JYFN01000032.1"/>
</dbReference>
<evidence type="ECO:0000259" key="2">
    <source>
        <dbReference type="Pfam" id="PF00296"/>
    </source>
</evidence>
<dbReference type="InterPro" id="IPR019922">
    <property type="entry name" value="Lucif-like_OxRdatse_MSMEG_4141"/>
</dbReference>
<dbReference type="SUPFAM" id="SSF51679">
    <property type="entry name" value="Bacterial luciferase-like"/>
    <property type="match status" value="1"/>
</dbReference>
<name>A0A0D8BBU6_9ACTN</name>
<dbReference type="InterPro" id="IPR050564">
    <property type="entry name" value="F420-G6PD/mer"/>
</dbReference>
<comment type="caution">
    <text evidence="3">The sequence shown here is derived from an EMBL/GenBank/DDBJ whole genome shotgun (WGS) entry which is preliminary data.</text>
</comment>
<dbReference type="InterPro" id="IPR036661">
    <property type="entry name" value="Luciferase-like_sf"/>
</dbReference>
<proteinExistence type="predicted"/>
<sequence>MRTRSRGHGFDAGPVGIWTATLDPLPIPRAVELAREVEGLGFGTLWTPGDAGREALTTAAQYLAATTRLRIGTGVASMYARDAQALVSGRRVLWEVHGDRYALGLGVSHASFADRRGHEFRAPLAAMTEYLQQMRDASVRQRTPDSALTLIGALGPKMLQLAGRCTGGALTYNATLAHTEAARRDVGPDAFLGVTQVVIWADNDAEAREIGRRYLDFYLRLPNYVRHFERLGFTADDFSGRGGDRLIDELFVWRADAIYERVRAHLARGADHVALNVLAADRDHPPLEGWRSLTTVLSDWLHIDERPGRVG</sequence>
<keyword evidence="1" id="KW-0560">Oxidoreductase</keyword>
<reference evidence="4" key="1">
    <citation type="submission" date="2015-02" db="EMBL/GenBank/DDBJ databases">
        <title>Draft Genome of Frankia sp. CpI1-S.</title>
        <authorList>
            <person name="Oshone R.T."/>
            <person name="Ngom M."/>
            <person name="Ghodhbane-Gtari F."/>
            <person name="Gtari M."/>
            <person name="Morris K."/>
            <person name="Thomas K."/>
            <person name="Sen A."/>
            <person name="Tisa L.S."/>
        </authorList>
    </citation>
    <scope>NUCLEOTIDE SEQUENCE [LARGE SCALE GENOMIC DNA]</scope>
    <source>
        <strain evidence="4">CpI1-S</strain>
    </source>
</reference>
<dbReference type="PATRIC" id="fig|1502723.3.peg.3631"/>